<reference evidence="1" key="1">
    <citation type="journal article" date="2020" name="mSystems">
        <title>Genome- and Community-Level Interaction Insights into Carbon Utilization and Element Cycling Functions of Hydrothermarchaeota in Hydrothermal Sediment.</title>
        <authorList>
            <person name="Zhou Z."/>
            <person name="Liu Y."/>
            <person name="Xu W."/>
            <person name="Pan J."/>
            <person name="Luo Z.H."/>
            <person name="Li M."/>
        </authorList>
    </citation>
    <scope>NUCLEOTIDE SEQUENCE [LARGE SCALE GENOMIC DNA]</scope>
    <source>
        <strain evidence="1">SpSt-132</strain>
    </source>
</reference>
<proteinExistence type="predicted"/>
<organism evidence="1">
    <name type="scientific">Hydrogenobacter sp</name>
    <dbReference type="NCBI Taxonomy" id="2152829"/>
    <lineage>
        <taxon>Bacteria</taxon>
        <taxon>Pseudomonadati</taxon>
        <taxon>Aquificota</taxon>
        <taxon>Aquificia</taxon>
        <taxon>Aquificales</taxon>
        <taxon>Aquificaceae</taxon>
        <taxon>Hydrogenobacter</taxon>
    </lineage>
</organism>
<accession>A0A7C2V4G9</accession>
<evidence type="ECO:0000313" key="1">
    <source>
        <dbReference type="EMBL" id="HEW45422.1"/>
    </source>
</evidence>
<protein>
    <submittedName>
        <fullName evidence="1">Uncharacterized protein</fullName>
    </submittedName>
</protein>
<dbReference type="EMBL" id="DSFP01000024">
    <property type="protein sequence ID" value="HEW45422.1"/>
    <property type="molecule type" value="Genomic_DNA"/>
</dbReference>
<sequence>MTLAEILYDIKSGKEYEVITSWKEIPIRLKLKVRWVSPQERYISFDFKECKFKQVFSEKDPVYIKIGELFLLCKVFSNIRDELVLEVDSPVPAPPIVLREFIRVQPTEREPVYVSFCLGDDCVLKVEAVDISESGVGVLLHKEEANRIMENLMQIVSDVQRMHTVFDIEVELPKEGVVKAQGELKNIIGRQEDVYIRLGFKINLEESQKKKIRQYIMRRQREILDQLKRL</sequence>
<name>A0A7C2V4G9_9AQUI</name>
<gene>
    <name evidence="1" type="ORF">ENO47_01945</name>
</gene>
<dbReference type="AlphaFoldDB" id="A0A7C2V4G9"/>
<comment type="caution">
    <text evidence="1">The sequence shown here is derived from an EMBL/GenBank/DDBJ whole genome shotgun (WGS) entry which is preliminary data.</text>
</comment>
<dbReference type="Gene3D" id="2.40.10.220">
    <property type="entry name" value="predicted glycosyltransferase like domains"/>
    <property type="match status" value="1"/>
</dbReference>